<dbReference type="GO" id="GO:0046872">
    <property type="term" value="F:metal ion binding"/>
    <property type="evidence" value="ECO:0007669"/>
    <property type="project" value="UniProtKB-KW"/>
</dbReference>
<dbReference type="InterPro" id="IPR036280">
    <property type="entry name" value="Multihaem_cyt_sf"/>
</dbReference>
<dbReference type="GO" id="GO:0020037">
    <property type="term" value="F:heme binding"/>
    <property type="evidence" value="ECO:0007669"/>
    <property type="project" value="InterPro"/>
</dbReference>
<evidence type="ECO:0000256" key="1">
    <source>
        <dbReference type="ARBA" id="ARBA00022723"/>
    </source>
</evidence>
<keyword evidence="7" id="KW-1185">Reference proteome</keyword>
<dbReference type="GO" id="GO:0009055">
    <property type="term" value="F:electron transfer activity"/>
    <property type="evidence" value="ECO:0007669"/>
    <property type="project" value="InterPro"/>
</dbReference>
<accession>A0A0M2UU89</accession>
<feature type="signal peptide" evidence="4">
    <location>
        <begin position="1"/>
        <end position="22"/>
    </location>
</feature>
<evidence type="ECO:0000259" key="5">
    <source>
        <dbReference type="PROSITE" id="PS51007"/>
    </source>
</evidence>
<keyword evidence="3" id="KW-0349">Heme</keyword>
<feature type="chain" id="PRO_5005644030" evidence="4">
    <location>
        <begin position="23"/>
        <end position="236"/>
    </location>
</feature>
<dbReference type="Pfam" id="PF13435">
    <property type="entry name" value="Cytochrome_C554"/>
    <property type="match status" value="1"/>
</dbReference>
<comment type="caution">
    <text evidence="6">The sequence shown here is derived from an EMBL/GenBank/DDBJ whole genome shotgun (WGS) entry which is preliminary data.</text>
</comment>
<keyword evidence="2 3" id="KW-0408">Iron</keyword>
<reference evidence="6 7" key="1">
    <citation type="journal article" date="2013" name="BMC Microbiol.">
        <title>Identification of the type II cytochrome c maturation pathway in anammox bacteria by comparative genomics.</title>
        <authorList>
            <person name="Ferousi C."/>
            <person name="Speth D.R."/>
            <person name="Reimann J."/>
            <person name="Op den Camp H.J."/>
            <person name="Allen J.W."/>
            <person name="Keltjens J.T."/>
            <person name="Jetten M.S."/>
        </authorList>
    </citation>
    <scope>NUCLEOTIDE SEQUENCE [LARGE SCALE GENOMIC DNA]</scope>
    <source>
        <strain evidence="6">RU1</strain>
    </source>
</reference>
<evidence type="ECO:0000256" key="2">
    <source>
        <dbReference type="ARBA" id="ARBA00023004"/>
    </source>
</evidence>
<dbReference type="AlphaFoldDB" id="A0A0M2UU89"/>
<protein>
    <submittedName>
        <fullName evidence="6">Heme protein</fullName>
    </submittedName>
</protein>
<dbReference type="Gene3D" id="1.10.1130.10">
    <property type="entry name" value="Flavocytochrome C3, Chain A"/>
    <property type="match status" value="1"/>
</dbReference>
<organism evidence="6 7">
    <name type="scientific">Candidatus Brocadia fulgida</name>
    <dbReference type="NCBI Taxonomy" id="380242"/>
    <lineage>
        <taxon>Bacteria</taxon>
        <taxon>Pseudomonadati</taxon>
        <taxon>Planctomycetota</taxon>
        <taxon>Candidatus Brocadiia</taxon>
        <taxon>Candidatus Brocadiales</taxon>
        <taxon>Candidatus Brocadiaceae</taxon>
        <taxon>Candidatus Brocadia</taxon>
    </lineage>
</organism>
<dbReference type="PROSITE" id="PS51007">
    <property type="entry name" value="CYTC"/>
    <property type="match status" value="1"/>
</dbReference>
<evidence type="ECO:0000256" key="3">
    <source>
        <dbReference type="PROSITE-ProRule" id="PRU00433"/>
    </source>
</evidence>
<dbReference type="InterPro" id="IPR023155">
    <property type="entry name" value="Cyt_c-552/4"/>
</dbReference>
<dbReference type="SUPFAM" id="SSF48695">
    <property type="entry name" value="Multiheme cytochromes"/>
    <property type="match status" value="1"/>
</dbReference>
<dbReference type="EMBL" id="LAQJ01000299">
    <property type="protein sequence ID" value="KKO18049.1"/>
    <property type="molecule type" value="Genomic_DNA"/>
</dbReference>
<feature type="domain" description="Cytochrome c" evidence="5">
    <location>
        <begin position="89"/>
        <end position="224"/>
    </location>
</feature>
<dbReference type="Proteomes" id="UP000034954">
    <property type="component" value="Unassembled WGS sequence"/>
</dbReference>
<evidence type="ECO:0000313" key="6">
    <source>
        <dbReference type="EMBL" id="KKO18049.1"/>
    </source>
</evidence>
<proteinExistence type="predicted"/>
<name>A0A0M2UU89_9BACT</name>
<gene>
    <name evidence="6" type="ORF">BROFUL_03272</name>
</gene>
<keyword evidence="1 3" id="KW-0479">Metal-binding</keyword>
<evidence type="ECO:0000313" key="7">
    <source>
        <dbReference type="Proteomes" id="UP000034954"/>
    </source>
</evidence>
<evidence type="ECO:0000256" key="4">
    <source>
        <dbReference type="SAM" id="SignalP"/>
    </source>
</evidence>
<sequence>MFGGRKTLCLISGIVVSVWSLASSLPAISNGADFVGNSGCKCHMGKGCFEGEEYKERLHSNTWEKRLKGTPDAENPDCLKCHATAYGEKIAEVGKKYLPNVQCEACHGAGSEYKKLKENFQGKGKDAFKELLKKDPFEARKVQFDAGLIVAGINGPATVKEQCLTCHWENKDDKNKCPKTDKVMDYKDYFKKDDHRDEDEIDVLIKKLSPEDKKKWAALLPKDEILNTPLKPKKKE</sequence>
<dbReference type="InterPro" id="IPR009056">
    <property type="entry name" value="Cyt_c-like_dom"/>
</dbReference>
<keyword evidence="4" id="KW-0732">Signal</keyword>